<evidence type="ECO:0000313" key="3">
    <source>
        <dbReference type="Proteomes" id="UP001239445"/>
    </source>
</evidence>
<dbReference type="AlphaFoldDB" id="A0AAJ0BK66"/>
<accession>A0AAJ0BK66</accession>
<keyword evidence="1" id="KW-0812">Transmembrane</keyword>
<feature type="transmembrane region" description="Helical" evidence="1">
    <location>
        <begin position="248"/>
        <end position="269"/>
    </location>
</feature>
<gene>
    <name evidence="2" type="ORF">QBC47DRAFT_373033</name>
</gene>
<keyword evidence="1" id="KW-1133">Transmembrane helix</keyword>
<keyword evidence="1" id="KW-0472">Membrane</keyword>
<evidence type="ECO:0000313" key="2">
    <source>
        <dbReference type="EMBL" id="KAK1759770.1"/>
    </source>
</evidence>
<feature type="transmembrane region" description="Helical" evidence="1">
    <location>
        <begin position="219"/>
        <end position="242"/>
    </location>
</feature>
<dbReference type="EMBL" id="MU839828">
    <property type="protein sequence ID" value="KAK1759770.1"/>
    <property type="molecule type" value="Genomic_DNA"/>
</dbReference>
<sequence>MAPLVPRMHLFEIDDQTWFPSFLRARVQAALTTVWTTRVPYLQPQSPAQLVARLISSQLGSSVRDYVFIDFCAGGGGPTPSIEKHLNQTISSSSPCSSSSSSLTNGTSSGSNASYAAVAAASPPLRPVRFVLTDLHPHLPDWKKAASLSPNLSYIPTSVDAAHAPADLVGRYKSQGQKVFRLYNLAFHHFDDPLARAILKNTLDTSDGFGIFELQDRSFLDGFVTLCLYGIGIFLAAPFYAFKWRSPATLIFTYLLPILPFVLVFDGWISALRTRTPDEVEALLRTCGAEGGEEEIKRWEVRSGKVPIMWPIGSLSWIICVRRGEDDDEQRSRGN</sequence>
<protein>
    <submittedName>
        <fullName evidence="2">Uncharacterized protein</fullName>
    </submittedName>
</protein>
<evidence type="ECO:0000256" key="1">
    <source>
        <dbReference type="SAM" id="Phobius"/>
    </source>
</evidence>
<organism evidence="2 3">
    <name type="scientific">Echria macrotheca</name>
    <dbReference type="NCBI Taxonomy" id="438768"/>
    <lineage>
        <taxon>Eukaryota</taxon>
        <taxon>Fungi</taxon>
        <taxon>Dikarya</taxon>
        <taxon>Ascomycota</taxon>
        <taxon>Pezizomycotina</taxon>
        <taxon>Sordariomycetes</taxon>
        <taxon>Sordariomycetidae</taxon>
        <taxon>Sordariales</taxon>
        <taxon>Schizotheciaceae</taxon>
        <taxon>Echria</taxon>
    </lineage>
</organism>
<proteinExistence type="predicted"/>
<comment type="caution">
    <text evidence="2">The sequence shown here is derived from an EMBL/GenBank/DDBJ whole genome shotgun (WGS) entry which is preliminary data.</text>
</comment>
<dbReference type="Proteomes" id="UP001239445">
    <property type="component" value="Unassembled WGS sequence"/>
</dbReference>
<name>A0AAJ0BK66_9PEZI</name>
<reference evidence="2" key="1">
    <citation type="submission" date="2023-06" db="EMBL/GenBank/DDBJ databases">
        <title>Genome-scale phylogeny and comparative genomics of the fungal order Sordariales.</title>
        <authorList>
            <consortium name="Lawrence Berkeley National Laboratory"/>
            <person name="Hensen N."/>
            <person name="Bonometti L."/>
            <person name="Westerberg I."/>
            <person name="Brannstrom I.O."/>
            <person name="Guillou S."/>
            <person name="Cros-Aarteil S."/>
            <person name="Calhoun S."/>
            <person name="Haridas S."/>
            <person name="Kuo A."/>
            <person name="Mondo S."/>
            <person name="Pangilinan J."/>
            <person name="Riley R."/>
            <person name="Labutti K."/>
            <person name="Andreopoulos B."/>
            <person name="Lipzen A."/>
            <person name="Chen C."/>
            <person name="Yanf M."/>
            <person name="Daum C."/>
            <person name="Ng V."/>
            <person name="Clum A."/>
            <person name="Steindorff A."/>
            <person name="Ohm R."/>
            <person name="Martin F."/>
            <person name="Silar P."/>
            <person name="Natvig D."/>
            <person name="Lalanne C."/>
            <person name="Gautier V."/>
            <person name="Ament-Velasquez S.L."/>
            <person name="Kruys A."/>
            <person name="Hutchinson M.I."/>
            <person name="Powell A.J."/>
            <person name="Barry K."/>
            <person name="Miller A.N."/>
            <person name="Grigoriev I.V."/>
            <person name="Debuchy R."/>
            <person name="Gladieux P."/>
            <person name="Thoren M.H."/>
            <person name="Johannesson H."/>
        </authorList>
    </citation>
    <scope>NUCLEOTIDE SEQUENCE</scope>
    <source>
        <strain evidence="2">PSN4</strain>
    </source>
</reference>
<keyword evidence="3" id="KW-1185">Reference proteome</keyword>